<protein>
    <submittedName>
        <fullName evidence="2">Uncharacterized protein</fullName>
    </submittedName>
</protein>
<proteinExistence type="predicted"/>
<gene>
    <name evidence="2" type="ORF">EUS_17710</name>
</gene>
<feature type="region of interest" description="Disordered" evidence="1">
    <location>
        <begin position="42"/>
        <end position="65"/>
    </location>
</feature>
<reference evidence="2 3" key="2">
    <citation type="submission" date="2010-03" db="EMBL/GenBank/DDBJ databases">
        <authorList>
            <person name="Pajon A."/>
        </authorList>
    </citation>
    <scope>NUCLEOTIDE SEQUENCE [LARGE SCALE GENOMIC DNA]</scope>
    <source>
        <strain evidence="2 3">70/3</strain>
    </source>
</reference>
<dbReference type="PATRIC" id="fig|657319.3.peg.2081"/>
<organism evidence="2 3">
    <name type="scientific">[Eubacterium] siraeum 70/3</name>
    <dbReference type="NCBI Taxonomy" id="657319"/>
    <lineage>
        <taxon>Bacteria</taxon>
        <taxon>Bacillati</taxon>
        <taxon>Bacillota</taxon>
        <taxon>Clostridia</taxon>
        <taxon>Eubacteriales</taxon>
        <taxon>Oscillospiraceae</taxon>
        <taxon>Oscillospiraceae incertae sedis</taxon>
    </lineage>
</organism>
<dbReference type="KEGG" id="esu:EUS_17710"/>
<reference evidence="2 3" key="1">
    <citation type="submission" date="2010-03" db="EMBL/GenBank/DDBJ databases">
        <title>The genome sequence of Eubacterium siraeum 70/3.</title>
        <authorList>
            <consortium name="metaHIT consortium -- http://www.metahit.eu/"/>
            <person name="Pajon A."/>
            <person name="Turner K."/>
            <person name="Parkhill J."/>
            <person name="Duncan S."/>
            <person name="Flint H."/>
        </authorList>
    </citation>
    <scope>NUCLEOTIDE SEQUENCE [LARGE SCALE GENOMIC DNA]</scope>
    <source>
        <strain evidence="2 3">70/3</strain>
    </source>
</reference>
<dbReference type="EMBL" id="FP929044">
    <property type="protein sequence ID" value="CBK96850.1"/>
    <property type="molecule type" value="Genomic_DNA"/>
</dbReference>
<evidence type="ECO:0000313" key="3">
    <source>
        <dbReference type="Proteomes" id="UP000008803"/>
    </source>
</evidence>
<sequence>MIINRRLQAYSTKFLKQNSQKTVSKKQTAQQCGFRLSINPRTAKMQKSKSAQTKNLINKKNFTQL</sequence>
<evidence type="ECO:0000313" key="2">
    <source>
        <dbReference type="EMBL" id="CBK96850.1"/>
    </source>
</evidence>
<feature type="compositionally biased region" description="Polar residues" evidence="1">
    <location>
        <begin position="48"/>
        <end position="65"/>
    </location>
</feature>
<dbReference type="BioCyc" id="ESIR657319:G136K-1499-MONOMER"/>
<dbReference type="AlphaFoldDB" id="D4JUT1"/>
<name>D4JUT1_9FIRM</name>
<dbReference type="HOGENOM" id="CLU_2843332_0_0_9"/>
<accession>D4JUT1</accession>
<dbReference type="Proteomes" id="UP000008803">
    <property type="component" value="Chromosome"/>
</dbReference>
<evidence type="ECO:0000256" key="1">
    <source>
        <dbReference type="SAM" id="MobiDB-lite"/>
    </source>
</evidence>